<dbReference type="AlphaFoldDB" id="E1I9L4"/>
<dbReference type="eggNOG" id="COG0110">
    <property type="taxonomic scope" value="Bacteria"/>
</dbReference>
<dbReference type="SUPFAM" id="SSF51161">
    <property type="entry name" value="Trimeric LpxA-like enzymes"/>
    <property type="match status" value="1"/>
</dbReference>
<dbReference type="PANTHER" id="PTHR23416">
    <property type="entry name" value="SIALIC ACID SYNTHASE-RELATED"/>
    <property type="match status" value="1"/>
</dbReference>
<keyword evidence="2" id="KW-0677">Repeat</keyword>
<dbReference type="OrthoDB" id="9812571at2"/>
<dbReference type="InterPro" id="IPR001451">
    <property type="entry name" value="Hexapep"/>
</dbReference>
<keyword evidence="4" id="KW-1185">Reference proteome</keyword>
<keyword evidence="1 3" id="KW-0808">Transferase</keyword>
<dbReference type="STRING" id="765420.OSCT_0015"/>
<organism evidence="3 4">
    <name type="scientific">Oscillochloris trichoides DG-6</name>
    <dbReference type="NCBI Taxonomy" id="765420"/>
    <lineage>
        <taxon>Bacteria</taxon>
        <taxon>Bacillati</taxon>
        <taxon>Chloroflexota</taxon>
        <taxon>Chloroflexia</taxon>
        <taxon>Chloroflexales</taxon>
        <taxon>Chloroflexineae</taxon>
        <taxon>Oscillochloridaceae</taxon>
        <taxon>Oscillochloris</taxon>
    </lineage>
</organism>
<evidence type="ECO:0000256" key="2">
    <source>
        <dbReference type="ARBA" id="ARBA00022737"/>
    </source>
</evidence>
<name>E1I9L4_9CHLR</name>
<comment type="caution">
    <text evidence="3">The sequence shown here is derived from an EMBL/GenBank/DDBJ whole genome shotgun (WGS) entry which is preliminary data.</text>
</comment>
<dbReference type="CDD" id="cd04647">
    <property type="entry name" value="LbH_MAT_like"/>
    <property type="match status" value="1"/>
</dbReference>
<dbReference type="HOGENOM" id="CLU_051638_7_1_0"/>
<accession>E1I9L4</accession>
<sequence length="204" mass="22387">MNEQIGESLQPNVLGKQATVPRQHYSLNLQRLWSDGRAVLRAYWYLRRATKLGTRVRLWGRAVVDNQGTLVVGDRARLVSTIVPLELATGKQGLLEIGTSAFINYGCSIAATQLVRIGPRCNIGTYVIMMDNDFHRIEPELREEMPPSAPIILEENVWLGARVIVLRGVTIGAGSVVAAGSVVTRDIPPRSLAAGLPARVIRQI</sequence>
<dbReference type="Pfam" id="PF14602">
    <property type="entry name" value="Hexapep_2"/>
    <property type="match status" value="1"/>
</dbReference>
<dbReference type="GO" id="GO:0016740">
    <property type="term" value="F:transferase activity"/>
    <property type="evidence" value="ECO:0007669"/>
    <property type="project" value="UniProtKB-KW"/>
</dbReference>
<evidence type="ECO:0000313" key="4">
    <source>
        <dbReference type="Proteomes" id="UP000054010"/>
    </source>
</evidence>
<dbReference type="Gene3D" id="2.160.10.10">
    <property type="entry name" value="Hexapeptide repeat proteins"/>
    <property type="match status" value="1"/>
</dbReference>
<dbReference type="Proteomes" id="UP000054010">
    <property type="component" value="Unassembled WGS sequence"/>
</dbReference>
<dbReference type="InterPro" id="IPR011004">
    <property type="entry name" value="Trimer_LpxA-like_sf"/>
</dbReference>
<reference evidence="3 4" key="1">
    <citation type="journal article" date="2011" name="J. Bacteriol.">
        <title>Draft genome sequence of the anoxygenic filamentous phototrophic bacterium Oscillochloris trichoides subsp. DG-6.</title>
        <authorList>
            <person name="Kuznetsov B.B."/>
            <person name="Ivanovsky R.N."/>
            <person name="Keppen O.I."/>
            <person name="Sukhacheva M.V."/>
            <person name="Bumazhkin B.K."/>
            <person name="Patutina E.O."/>
            <person name="Beletsky A.V."/>
            <person name="Mardanov A.V."/>
            <person name="Baslerov R.V."/>
            <person name="Panteleeva A.N."/>
            <person name="Kolganova T.V."/>
            <person name="Ravin N.V."/>
            <person name="Skryabin K.G."/>
        </authorList>
    </citation>
    <scope>NUCLEOTIDE SEQUENCE [LARGE SCALE GENOMIC DNA]</scope>
    <source>
        <strain evidence="3 4">DG-6</strain>
    </source>
</reference>
<dbReference type="InterPro" id="IPR018357">
    <property type="entry name" value="Hexapep_transf_CS"/>
</dbReference>
<gene>
    <name evidence="3" type="ORF">OSCT_0015</name>
</gene>
<dbReference type="EMBL" id="ADVR01000001">
    <property type="protein sequence ID" value="EFO82092.1"/>
    <property type="molecule type" value="Genomic_DNA"/>
</dbReference>
<dbReference type="PANTHER" id="PTHR23416:SF78">
    <property type="entry name" value="LIPOPOLYSACCHARIDE BIOSYNTHESIS O-ACETYL TRANSFERASE WBBJ-RELATED"/>
    <property type="match status" value="1"/>
</dbReference>
<evidence type="ECO:0000256" key="1">
    <source>
        <dbReference type="ARBA" id="ARBA00022679"/>
    </source>
</evidence>
<dbReference type="InterPro" id="IPR051159">
    <property type="entry name" value="Hexapeptide_acetyltransf"/>
</dbReference>
<protein>
    <submittedName>
        <fullName evidence="3">Hexapaptide repeat-containing transferase</fullName>
    </submittedName>
</protein>
<evidence type="ECO:0000313" key="3">
    <source>
        <dbReference type="EMBL" id="EFO82092.1"/>
    </source>
</evidence>
<dbReference type="PROSITE" id="PS00101">
    <property type="entry name" value="HEXAPEP_TRANSFERASES"/>
    <property type="match status" value="1"/>
</dbReference>
<proteinExistence type="predicted"/>